<dbReference type="EMBL" id="JARKIF010000004">
    <property type="protein sequence ID" value="KAJ7641839.1"/>
    <property type="molecule type" value="Genomic_DNA"/>
</dbReference>
<keyword evidence="1" id="KW-0472">Membrane</keyword>
<sequence length="333" mass="36896">MISESQNKCVTSTTVTFVLSPLVGILHVDLSLVTQYPVPAVLYFAFLYISAKLAELLLSKIARERYTECILDDDRIRPAAHRESNNGGEVYGGTVRSCGGGGAHYLWAIHLRNDLPPEHADVAVNSSFLRVLQFRPSTHTSATSLDQQTLFAIILVACVLQQTLHPALATLALLWLFHASTEQPLFVGLIIYRLQCCSKRTTQCVLYFSAVQSLIIKFGVSIYLFIWWGLKLSHNNEQQLDVAFSVLFVLALSALMGTQGYGSWAAWRIAQRMDRKGKGDAGGWESTNHDSAISTAFQFASNPVEILACSWSVYEVSIRHLIDRLVSSLGLQL</sequence>
<accession>A0AAD7FX03</accession>
<keyword evidence="1" id="KW-1133">Transmembrane helix</keyword>
<keyword evidence="3" id="KW-1185">Reference proteome</keyword>
<feature type="transmembrane region" description="Helical" evidence="1">
    <location>
        <begin position="40"/>
        <end position="58"/>
    </location>
</feature>
<feature type="transmembrane region" description="Helical" evidence="1">
    <location>
        <begin position="9"/>
        <end position="28"/>
    </location>
</feature>
<proteinExistence type="predicted"/>
<evidence type="ECO:0000313" key="3">
    <source>
        <dbReference type="Proteomes" id="UP001221142"/>
    </source>
</evidence>
<reference evidence="2" key="1">
    <citation type="submission" date="2023-03" db="EMBL/GenBank/DDBJ databases">
        <title>Massive genome expansion in bonnet fungi (Mycena s.s.) driven by repeated elements and novel gene families across ecological guilds.</title>
        <authorList>
            <consortium name="Lawrence Berkeley National Laboratory"/>
            <person name="Harder C.B."/>
            <person name="Miyauchi S."/>
            <person name="Viragh M."/>
            <person name="Kuo A."/>
            <person name="Thoen E."/>
            <person name="Andreopoulos B."/>
            <person name="Lu D."/>
            <person name="Skrede I."/>
            <person name="Drula E."/>
            <person name="Henrissat B."/>
            <person name="Morin E."/>
            <person name="Kohler A."/>
            <person name="Barry K."/>
            <person name="LaButti K."/>
            <person name="Morin E."/>
            <person name="Salamov A."/>
            <person name="Lipzen A."/>
            <person name="Mereny Z."/>
            <person name="Hegedus B."/>
            <person name="Baldrian P."/>
            <person name="Stursova M."/>
            <person name="Weitz H."/>
            <person name="Taylor A."/>
            <person name="Grigoriev I.V."/>
            <person name="Nagy L.G."/>
            <person name="Martin F."/>
            <person name="Kauserud H."/>
        </authorList>
    </citation>
    <scope>NUCLEOTIDE SEQUENCE</scope>
    <source>
        <strain evidence="2">9284</strain>
    </source>
</reference>
<protein>
    <submittedName>
        <fullName evidence="2">Uncharacterized protein</fullName>
    </submittedName>
</protein>
<gene>
    <name evidence="2" type="ORF">FB45DRAFT_862926</name>
</gene>
<evidence type="ECO:0000256" key="1">
    <source>
        <dbReference type="SAM" id="Phobius"/>
    </source>
</evidence>
<keyword evidence="1" id="KW-0812">Transmembrane</keyword>
<dbReference type="Proteomes" id="UP001221142">
    <property type="component" value="Unassembled WGS sequence"/>
</dbReference>
<evidence type="ECO:0000313" key="2">
    <source>
        <dbReference type="EMBL" id="KAJ7641839.1"/>
    </source>
</evidence>
<dbReference type="AlphaFoldDB" id="A0AAD7FX03"/>
<feature type="transmembrane region" description="Helical" evidence="1">
    <location>
        <begin position="242"/>
        <end position="267"/>
    </location>
</feature>
<feature type="transmembrane region" description="Helical" evidence="1">
    <location>
        <begin position="204"/>
        <end position="230"/>
    </location>
</feature>
<comment type="caution">
    <text evidence="2">The sequence shown here is derived from an EMBL/GenBank/DDBJ whole genome shotgun (WGS) entry which is preliminary data.</text>
</comment>
<organism evidence="2 3">
    <name type="scientific">Roridomyces roridus</name>
    <dbReference type="NCBI Taxonomy" id="1738132"/>
    <lineage>
        <taxon>Eukaryota</taxon>
        <taxon>Fungi</taxon>
        <taxon>Dikarya</taxon>
        <taxon>Basidiomycota</taxon>
        <taxon>Agaricomycotina</taxon>
        <taxon>Agaricomycetes</taxon>
        <taxon>Agaricomycetidae</taxon>
        <taxon>Agaricales</taxon>
        <taxon>Marasmiineae</taxon>
        <taxon>Mycenaceae</taxon>
        <taxon>Roridomyces</taxon>
    </lineage>
</organism>
<name>A0AAD7FX03_9AGAR</name>